<feature type="compositionally biased region" description="Polar residues" evidence="1">
    <location>
        <begin position="558"/>
        <end position="577"/>
    </location>
</feature>
<dbReference type="OrthoDB" id="42382at2759"/>
<feature type="domain" description="PDZ" evidence="2">
    <location>
        <begin position="823"/>
        <end position="906"/>
    </location>
</feature>
<name>A0A2I4BBL9_AUSLI</name>
<sequence>MSDNDTPSPGARFTIRSANSPTYTFTRRSGIRKKETSEAAKEQEKCGTRVGTNNSTNDGNKRVKDQTEEGDTSVCQLTSKLHQNGTAADETNQENSADVGMNSVFERLGRSNLPSRSQSFDWRSGTGSPVRSRTMLPSQRKTDFRLEESRTKTGINITRKGTSLHLKTSPANHSDLALDKANKVKSLPSRFRSEFGHGSGFTETFFGPKGGQSIQERIQKLYESVGESTTGGTFPRRFSTGGNSSPVHTKVSFIWTQRSETVVSPETIKSKETSPSKQWQGSFNSKNLEGVNWSKDMMEIGTKSLDRARSRNSIAAQIRSARTAGEIFGTAQPENTSEDRNEPIKVQEKIKEKAEGTTKQTEPRSVTADKDMFDTNPQKNDLKTAEGKKLPDTLSVHSSASVRNKINQFEALTQNTTHGIQLPRWPFYAPTQPKCHDGVKKSRSAKEIRERGVKWEMTKEGGEEEKAREKSKKFVSKRSLSVDEVGLRLEKMETEGKHLADKDKNYLSEDFDKYSRLKKTMHLPLDEGTQRHSKMFYLQSNFPKDSSPKDSSKKETSNSEPSLHSVPLQPQQETPSPVSDDDETPTNIPDSLFFAFPAAPTEKHPFVADNKNKNTSVIVQEDETDSPPLPATFSHKNLSDVCRRREERTDETDFPPLLPATDSESNMSDVFYPNDETAYPKGKKQLLDLNAWVAGLNPAYEGWNEFIGSYEDDDESTQKDDDSNYDSDSGDSSVTITSNKSQSDRRSFSLSLAELCNFSGAEYESDEDVDEWEQHNRRSASLSSDLSAFSCVSLMPAEELDKLLEDVKDLGDETLREYDDIQVVVLHKEFGVGLGFSLAGGADQNKPITVHKVFPSGVAAKEGSIREGDQVLSINGTALSGTAHWEALQVLRRAKTRDMVVVVLRKGDVTGASQKRVHKNKERAAQSQQETGQRVCVQLQKNSRDLGFSLQGGVGSSEGNRPLTVQKVFQGGPVEKVFPGDEVVEIQHVNMLGMRRLEVWTFIRKLPPGPVEVVLHRPHKPQRP</sequence>
<dbReference type="PANTHER" id="PTHR48484:SF1">
    <property type="entry name" value="DENTIN SIALOPHOSPHOPROTEIN"/>
    <property type="match status" value="1"/>
</dbReference>
<feature type="region of interest" description="Disordered" evidence="1">
    <location>
        <begin position="711"/>
        <end position="740"/>
    </location>
</feature>
<organism evidence="3 5">
    <name type="scientific">Austrofundulus limnaeus</name>
    <name type="common">Annual killifish</name>
    <dbReference type="NCBI Taxonomy" id="52670"/>
    <lineage>
        <taxon>Eukaryota</taxon>
        <taxon>Metazoa</taxon>
        <taxon>Chordata</taxon>
        <taxon>Craniata</taxon>
        <taxon>Vertebrata</taxon>
        <taxon>Euteleostomi</taxon>
        <taxon>Actinopterygii</taxon>
        <taxon>Neopterygii</taxon>
        <taxon>Teleostei</taxon>
        <taxon>Neoteleostei</taxon>
        <taxon>Acanthomorphata</taxon>
        <taxon>Ovalentaria</taxon>
        <taxon>Atherinomorphae</taxon>
        <taxon>Cyprinodontiformes</taxon>
        <taxon>Rivulidae</taxon>
        <taxon>Austrofundulus</taxon>
    </lineage>
</organism>
<dbReference type="GO" id="GO:0030595">
    <property type="term" value="P:leukocyte chemotaxis"/>
    <property type="evidence" value="ECO:0007669"/>
    <property type="project" value="TreeGrafter"/>
</dbReference>
<dbReference type="CDD" id="cd06762">
    <property type="entry name" value="PDZ6_PDZD2-PDZ3_hPro-IL-16-like"/>
    <property type="match status" value="1"/>
</dbReference>
<feature type="region of interest" description="Disordered" evidence="1">
    <location>
        <begin position="226"/>
        <end position="246"/>
    </location>
</feature>
<evidence type="ECO:0000256" key="1">
    <source>
        <dbReference type="SAM" id="MobiDB-lite"/>
    </source>
</evidence>
<dbReference type="GO" id="GO:0050930">
    <property type="term" value="P:induction of positive chemotaxis"/>
    <property type="evidence" value="ECO:0007669"/>
    <property type="project" value="InterPro"/>
</dbReference>
<dbReference type="AlphaFoldDB" id="A0A2I4BBL9"/>
<accession>A0A2I4BBL9</accession>
<feature type="region of interest" description="Disordered" evidence="1">
    <location>
        <begin position="1"/>
        <end position="146"/>
    </location>
</feature>
<protein>
    <submittedName>
        <fullName evidence="4 5">Uncharacterized protein LOC106518417</fullName>
    </submittedName>
</protein>
<feature type="region of interest" description="Disordered" evidence="1">
    <location>
        <begin position="351"/>
        <end position="384"/>
    </location>
</feature>
<feature type="region of interest" description="Disordered" evidence="1">
    <location>
        <begin position="522"/>
        <end position="592"/>
    </location>
</feature>
<dbReference type="STRING" id="52670.A0A2I4BBL9"/>
<dbReference type="PANTHER" id="PTHR48484">
    <property type="entry name" value="PRO-INTERLEUKIN-16"/>
    <property type="match status" value="1"/>
</dbReference>
<evidence type="ECO:0000313" key="4">
    <source>
        <dbReference type="RefSeq" id="XP_013865155.1"/>
    </source>
</evidence>
<dbReference type="KEGG" id="alim:106518417"/>
<evidence type="ECO:0000313" key="3">
    <source>
        <dbReference type="Proteomes" id="UP000192220"/>
    </source>
</evidence>
<feature type="compositionally biased region" description="Basic and acidic residues" evidence="1">
    <location>
        <begin position="32"/>
        <end position="47"/>
    </location>
</feature>
<dbReference type="RefSeq" id="XP_013865155.1">
    <property type="nucleotide sequence ID" value="XM_014009701.1"/>
</dbReference>
<proteinExistence type="predicted"/>
<gene>
    <name evidence="4 5" type="primary">LOC106518417</name>
</gene>
<dbReference type="GO" id="GO:0005125">
    <property type="term" value="F:cytokine activity"/>
    <property type="evidence" value="ECO:0007669"/>
    <property type="project" value="InterPro"/>
</dbReference>
<dbReference type="Gene3D" id="2.30.42.10">
    <property type="match status" value="2"/>
</dbReference>
<dbReference type="FunFam" id="2.30.42.10:FF:000122">
    <property type="entry name" value="Pro-interleukin-16"/>
    <property type="match status" value="1"/>
</dbReference>
<dbReference type="SUPFAM" id="SSF50156">
    <property type="entry name" value="PDZ domain-like"/>
    <property type="match status" value="2"/>
</dbReference>
<dbReference type="Proteomes" id="UP000192220">
    <property type="component" value="Unplaced"/>
</dbReference>
<dbReference type="SMART" id="SM00228">
    <property type="entry name" value="PDZ"/>
    <property type="match status" value="2"/>
</dbReference>
<dbReference type="InterPro" id="IPR036034">
    <property type="entry name" value="PDZ_sf"/>
</dbReference>
<feature type="compositionally biased region" description="Polar residues" evidence="1">
    <location>
        <begin position="112"/>
        <end position="139"/>
    </location>
</feature>
<evidence type="ECO:0000259" key="2">
    <source>
        <dbReference type="PROSITE" id="PS50106"/>
    </source>
</evidence>
<feature type="compositionally biased region" description="Basic and acidic residues" evidence="1">
    <location>
        <begin position="546"/>
        <end position="557"/>
    </location>
</feature>
<feature type="compositionally biased region" description="Polar residues" evidence="1">
    <location>
        <begin position="16"/>
        <end position="27"/>
    </location>
</feature>
<dbReference type="PROSITE" id="PS50106">
    <property type="entry name" value="PDZ"/>
    <property type="match status" value="2"/>
</dbReference>
<dbReference type="InterPro" id="IPR001478">
    <property type="entry name" value="PDZ"/>
</dbReference>
<dbReference type="Pfam" id="PF00595">
    <property type="entry name" value="PDZ"/>
    <property type="match status" value="1"/>
</dbReference>
<dbReference type="InterPro" id="IPR055287">
    <property type="entry name" value="IL-16-like"/>
</dbReference>
<feature type="domain" description="PDZ" evidence="2">
    <location>
        <begin position="936"/>
        <end position="1005"/>
    </location>
</feature>
<keyword evidence="3" id="KW-1185">Reference proteome</keyword>
<evidence type="ECO:0000313" key="5">
    <source>
        <dbReference type="RefSeq" id="XP_013865156.1"/>
    </source>
</evidence>
<feature type="compositionally biased region" description="Polar residues" evidence="1">
    <location>
        <begin position="73"/>
        <end position="96"/>
    </location>
</feature>
<feature type="region of interest" description="Disordered" evidence="1">
    <location>
        <begin position="646"/>
        <end position="668"/>
    </location>
</feature>
<reference evidence="4 5" key="1">
    <citation type="submission" date="2025-04" db="UniProtKB">
        <authorList>
            <consortium name="RefSeq"/>
        </authorList>
    </citation>
    <scope>IDENTIFICATION</scope>
    <source>
        <strain evidence="4 5">Quisiro</strain>
        <tissue evidence="4 5">Liver</tissue>
    </source>
</reference>
<dbReference type="RefSeq" id="XP_013865156.1">
    <property type="nucleotide sequence ID" value="XM_014009702.1"/>
</dbReference>
<dbReference type="GO" id="GO:0042609">
    <property type="term" value="F:CD4 receptor binding"/>
    <property type="evidence" value="ECO:0007669"/>
    <property type="project" value="TreeGrafter"/>
</dbReference>